<sequence length="502" mass="57575">MLNNPQLRFRTVLLNILDRLSANERKKLSFLLGDDIERTIQDDPTIGGTLNIFQQLFDRDKISNENFSYLIEAFQAIKCYKAATSLTKFQKDLLRNQSQLDIENNNRTLTTHRHIVSSDILEECLKDLEEDTVSTTYITRKMSNNPQLRFRTVLLNILDRLSVNERKKLSFLLGDDIERTIQDDPTIGGTLNIFQQLFDRDKISNENFSYLIEAFQAIKCYKAATSLTKFQKDLLKNQSQLDIENNNRTLTTHRHIVSSDILEECLKDLEEDTVSTTYITQFQKDLLRNQSQLDIENNNRTLTTHRHIVSSDILEECLKDLEEDTVSTTYITQTNGNQTNNNHTTLTVLNPINDLQNHNKVSRNRRKRFILMIALTIFVVLILASIIMLLFYHRKSSPENNTVTTTSTLSKFSTESFWKKNSSSTNDPIDDERCRLPLGNSCTDATPGDKKAAGLGVYYEYPCSGVGCNFNGVMCRICAKHPSQIGRPYPKCPECVPDIEIL</sequence>
<keyword evidence="1" id="KW-0812">Transmembrane</keyword>
<protein>
    <recommendedName>
        <fullName evidence="2">DED domain-containing protein</fullName>
    </recommendedName>
</protein>
<dbReference type="InterPro" id="IPR001875">
    <property type="entry name" value="DED_dom"/>
</dbReference>
<dbReference type="Gene3D" id="1.10.533.10">
    <property type="entry name" value="Death Domain, Fas"/>
    <property type="match status" value="2"/>
</dbReference>
<evidence type="ECO:0000256" key="1">
    <source>
        <dbReference type="SAM" id="Phobius"/>
    </source>
</evidence>
<reference evidence="3" key="1">
    <citation type="submission" date="2021-02" db="EMBL/GenBank/DDBJ databases">
        <authorList>
            <person name="Nowell W R."/>
        </authorList>
    </citation>
    <scope>NUCLEOTIDE SEQUENCE</scope>
</reference>
<proteinExistence type="predicted"/>
<keyword evidence="1" id="KW-1133">Transmembrane helix</keyword>
<accession>A0A814HU14</accession>
<evidence type="ECO:0000313" key="3">
    <source>
        <dbReference type="EMBL" id="CAF1014523.1"/>
    </source>
</evidence>
<gene>
    <name evidence="3" type="ORF">IZO911_LOCUS18368</name>
</gene>
<organism evidence="3 4">
    <name type="scientific">Adineta steineri</name>
    <dbReference type="NCBI Taxonomy" id="433720"/>
    <lineage>
        <taxon>Eukaryota</taxon>
        <taxon>Metazoa</taxon>
        <taxon>Spiralia</taxon>
        <taxon>Gnathifera</taxon>
        <taxon>Rotifera</taxon>
        <taxon>Eurotatoria</taxon>
        <taxon>Bdelloidea</taxon>
        <taxon>Adinetida</taxon>
        <taxon>Adinetidae</taxon>
        <taxon>Adineta</taxon>
    </lineage>
</organism>
<dbReference type="PROSITE" id="PS50168">
    <property type="entry name" value="DED"/>
    <property type="match status" value="2"/>
</dbReference>
<dbReference type="Proteomes" id="UP000663860">
    <property type="component" value="Unassembled WGS sequence"/>
</dbReference>
<name>A0A814HU14_9BILA</name>
<dbReference type="InterPro" id="IPR011029">
    <property type="entry name" value="DEATH-like_dom_sf"/>
</dbReference>
<keyword evidence="1" id="KW-0472">Membrane</keyword>
<dbReference type="EMBL" id="CAJNOE010000176">
    <property type="protein sequence ID" value="CAF1014523.1"/>
    <property type="molecule type" value="Genomic_DNA"/>
</dbReference>
<comment type="caution">
    <text evidence="3">The sequence shown here is derived from an EMBL/GenBank/DDBJ whole genome shotgun (WGS) entry which is preliminary data.</text>
</comment>
<dbReference type="GO" id="GO:0042981">
    <property type="term" value="P:regulation of apoptotic process"/>
    <property type="evidence" value="ECO:0007669"/>
    <property type="project" value="InterPro"/>
</dbReference>
<feature type="transmembrane region" description="Helical" evidence="1">
    <location>
        <begin position="369"/>
        <end position="392"/>
    </location>
</feature>
<dbReference type="AlphaFoldDB" id="A0A814HU14"/>
<dbReference type="SUPFAM" id="SSF47986">
    <property type="entry name" value="DEATH domain"/>
    <property type="match status" value="2"/>
</dbReference>
<feature type="domain" description="DED" evidence="2">
    <location>
        <begin position="149"/>
        <end position="229"/>
    </location>
</feature>
<evidence type="ECO:0000313" key="4">
    <source>
        <dbReference type="Proteomes" id="UP000663860"/>
    </source>
</evidence>
<feature type="domain" description="DED" evidence="2">
    <location>
        <begin position="8"/>
        <end position="88"/>
    </location>
</feature>
<evidence type="ECO:0000259" key="2">
    <source>
        <dbReference type="PROSITE" id="PS50168"/>
    </source>
</evidence>